<feature type="transmembrane region" description="Helical" evidence="1">
    <location>
        <begin position="68"/>
        <end position="87"/>
    </location>
</feature>
<feature type="transmembrane region" description="Helical" evidence="1">
    <location>
        <begin position="39"/>
        <end position="61"/>
    </location>
</feature>
<keyword evidence="1" id="KW-0472">Membrane</keyword>
<proteinExistence type="predicted"/>
<evidence type="ECO:0000313" key="3">
    <source>
        <dbReference type="Proteomes" id="UP001229421"/>
    </source>
</evidence>
<organism evidence="2 3">
    <name type="scientific">Tagetes erecta</name>
    <name type="common">African marigold</name>
    <dbReference type="NCBI Taxonomy" id="13708"/>
    <lineage>
        <taxon>Eukaryota</taxon>
        <taxon>Viridiplantae</taxon>
        <taxon>Streptophyta</taxon>
        <taxon>Embryophyta</taxon>
        <taxon>Tracheophyta</taxon>
        <taxon>Spermatophyta</taxon>
        <taxon>Magnoliopsida</taxon>
        <taxon>eudicotyledons</taxon>
        <taxon>Gunneridae</taxon>
        <taxon>Pentapetalae</taxon>
        <taxon>asterids</taxon>
        <taxon>campanulids</taxon>
        <taxon>Asterales</taxon>
        <taxon>Asteraceae</taxon>
        <taxon>Asteroideae</taxon>
        <taxon>Heliantheae alliance</taxon>
        <taxon>Tageteae</taxon>
        <taxon>Tagetes</taxon>
    </lineage>
</organism>
<protein>
    <submittedName>
        <fullName evidence="2">Uncharacterized protein</fullName>
    </submittedName>
</protein>
<dbReference type="EMBL" id="JAUHHV010000005">
    <property type="protein sequence ID" value="KAK1425827.1"/>
    <property type="molecule type" value="Genomic_DNA"/>
</dbReference>
<comment type="caution">
    <text evidence="2">The sequence shown here is derived from an EMBL/GenBank/DDBJ whole genome shotgun (WGS) entry which is preliminary data.</text>
</comment>
<keyword evidence="1" id="KW-1133">Transmembrane helix</keyword>
<keyword evidence="1" id="KW-0812">Transmembrane</keyword>
<sequence>MAIFHLGRRLIVVVFVGLLLFARFRLVFFCCDWGIRGLLAIIGVWILGSHGVWIALCLLIVGRFCGVCGYSSIVIGCYLVSSVNLPVNSFCDVNPLPTVVIVVAEFCFIVIFIYLLLGCLPVVSVFGMLSDVLDHLEAASKIEQDLNAFENDGPYLLASKRYTPFEAKSKTMIQAFTMKEKYLL</sequence>
<dbReference type="Proteomes" id="UP001229421">
    <property type="component" value="Unassembled WGS sequence"/>
</dbReference>
<gene>
    <name evidence="2" type="ORF">QVD17_21188</name>
</gene>
<name>A0AAD8KMX2_TARER</name>
<accession>A0AAD8KMX2</accession>
<keyword evidence="3" id="KW-1185">Reference proteome</keyword>
<feature type="transmembrane region" description="Helical" evidence="1">
    <location>
        <begin position="99"/>
        <end position="123"/>
    </location>
</feature>
<reference evidence="2" key="1">
    <citation type="journal article" date="2023" name="bioRxiv">
        <title>Improved chromosome-level genome assembly for marigold (Tagetes erecta).</title>
        <authorList>
            <person name="Jiang F."/>
            <person name="Yuan L."/>
            <person name="Wang S."/>
            <person name="Wang H."/>
            <person name="Xu D."/>
            <person name="Wang A."/>
            <person name="Fan W."/>
        </authorList>
    </citation>
    <scope>NUCLEOTIDE SEQUENCE</scope>
    <source>
        <strain evidence="2">WSJ</strain>
        <tissue evidence="2">Leaf</tissue>
    </source>
</reference>
<dbReference type="AlphaFoldDB" id="A0AAD8KMX2"/>
<evidence type="ECO:0000256" key="1">
    <source>
        <dbReference type="SAM" id="Phobius"/>
    </source>
</evidence>
<evidence type="ECO:0000313" key="2">
    <source>
        <dbReference type="EMBL" id="KAK1425827.1"/>
    </source>
</evidence>